<keyword evidence="2" id="KW-0479">Metal-binding</keyword>
<dbReference type="PANTHER" id="PTHR46174:SF1">
    <property type="entry name" value="CXXC-TYPE ZINC FINGER PROTEIN 1"/>
    <property type="match status" value="1"/>
</dbReference>
<dbReference type="PROSITE" id="PS50016">
    <property type="entry name" value="ZF_PHD_2"/>
    <property type="match status" value="1"/>
</dbReference>
<dbReference type="SMART" id="SM00249">
    <property type="entry name" value="PHD"/>
    <property type="match status" value="1"/>
</dbReference>
<gene>
    <name evidence="9" type="ORF">PRZ48_008806</name>
</gene>
<evidence type="ECO:0000313" key="9">
    <source>
        <dbReference type="EMBL" id="KAK4500617.1"/>
    </source>
</evidence>
<evidence type="ECO:0000313" key="10">
    <source>
        <dbReference type="Proteomes" id="UP001305779"/>
    </source>
</evidence>
<feature type="compositionally biased region" description="Pro residues" evidence="7">
    <location>
        <begin position="20"/>
        <end position="36"/>
    </location>
</feature>
<dbReference type="EMBL" id="JAXOVC010000006">
    <property type="protein sequence ID" value="KAK4500617.1"/>
    <property type="molecule type" value="Genomic_DNA"/>
</dbReference>
<feature type="compositionally biased region" description="Low complexity" evidence="7">
    <location>
        <begin position="185"/>
        <end position="195"/>
    </location>
</feature>
<evidence type="ECO:0000259" key="8">
    <source>
        <dbReference type="PROSITE" id="PS50016"/>
    </source>
</evidence>
<accession>A0ABR0EGI6</accession>
<evidence type="ECO:0000256" key="3">
    <source>
        <dbReference type="ARBA" id="ARBA00022771"/>
    </source>
</evidence>
<evidence type="ECO:0000256" key="4">
    <source>
        <dbReference type="ARBA" id="ARBA00022833"/>
    </source>
</evidence>
<sequence length="221" mass="24751">MAIAAEPSSPAASGGNPKQSPSPAPSSDLSPPPPSPTKKEIAAAKRRATLARNKEAARVAARERFVFGVEEEEEPDPNAPIYCTCRKPDDGTVMVECGNSACEIVWFHARCVEEEATESKDWICRNCKDSKTQAELWRNGVPGSLSHDDLDKIVPPPAEVLRAPAGDVYGLSSWKKDWMKENIGEQQQHHQQQQSDQHEDEDWEEYEEDWEAYEENEEMDE</sequence>
<organism evidence="9 10">
    <name type="scientific">Zasmidium cellare</name>
    <name type="common">Wine cellar mold</name>
    <name type="synonym">Racodium cellare</name>
    <dbReference type="NCBI Taxonomy" id="395010"/>
    <lineage>
        <taxon>Eukaryota</taxon>
        <taxon>Fungi</taxon>
        <taxon>Dikarya</taxon>
        <taxon>Ascomycota</taxon>
        <taxon>Pezizomycotina</taxon>
        <taxon>Dothideomycetes</taxon>
        <taxon>Dothideomycetidae</taxon>
        <taxon>Mycosphaerellales</taxon>
        <taxon>Mycosphaerellaceae</taxon>
        <taxon>Zasmidium</taxon>
    </lineage>
</organism>
<feature type="region of interest" description="Disordered" evidence="7">
    <location>
        <begin position="180"/>
        <end position="221"/>
    </location>
</feature>
<reference evidence="9 10" key="1">
    <citation type="journal article" date="2023" name="G3 (Bethesda)">
        <title>A chromosome-level genome assembly of Zasmidium syzygii isolated from banana leaves.</title>
        <authorList>
            <person name="van Westerhoven A.C."/>
            <person name="Mehrabi R."/>
            <person name="Talebi R."/>
            <person name="Steentjes M.B.F."/>
            <person name="Corcolon B."/>
            <person name="Chong P.A."/>
            <person name="Kema G.H.J."/>
            <person name="Seidl M.F."/>
        </authorList>
    </citation>
    <scope>NUCLEOTIDE SEQUENCE [LARGE SCALE GENOMIC DNA]</scope>
    <source>
        <strain evidence="9 10">P124</strain>
    </source>
</reference>
<evidence type="ECO:0000256" key="7">
    <source>
        <dbReference type="SAM" id="MobiDB-lite"/>
    </source>
</evidence>
<feature type="region of interest" description="Disordered" evidence="7">
    <location>
        <begin position="1"/>
        <end position="49"/>
    </location>
</feature>
<dbReference type="SUPFAM" id="SSF57903">
    <property type="entry name" value="FYVE/PHD zinc finger"/>
    <property type="match status" value="1"/>
</dbReference>
<dbReference type="PANTHER" id="PTHR46174">
    <property type="entry name" value="CXXC-TYPE ZINC FINGER PROTEIN 1"/>
    <property type="match status" value="1"/>
</dbReference>
<keyword evidence="3 6" id="KW-0863">Zinc-finger</keyword>
<keyword evidence="10" id="KW-1185">Reference proteome</keyword>
<evidence type="ECO:0000256" key="5">
    <source>
        <dbReference type="ARBA" id="ARBA00023242"/>
    </source>
</evidence>
<dbReference type="InterPro" id="IPR019787">
    <property type="entry name" value="Znf_PHD-finger"/>
</dbReference>
<keyword evidence="4" id="KW-0862">Zinc</keyword>
<dbReference type="PROSITE" id="PS01359">
    <property type="entry name" value="ZF_PHD_1"/>
    <property type="match status" value="1"/>
</dbReference>
<comment type="caution">
    <text evidence="9">The sequence shown here is derived from an EMBL/GenBank/DDBJ whole genome shotgun (WGS) entry which is preliminary data.</text>
</comment>
<proteinExistence type="predicted"/>
<evidence type="ECO:0000256" key="6">
    <source>
        <dbReference type="PROSITE-ProRule" id="PRU00146"/>
    </source>
</evidence>
<keyword evidence="5" id="KW-0539">Nucleus</keyword>
<dbReference type="Proteomes" id="UP001305779">
    <property type="component" value="Unassembled WGS sequence"/>
</dbReference>
<dbReference type="InterPro" id="IPR011011">
    <property type="entry name" value="Znf_FYVE_PHD"/>
</dbReference>
<feature type="compositionally biased region" description="Acidic residues" evidence="7">
    <location>
        <begin position="198"/>
        <end position="221"/>
    </location>
</feature>
<evidence type="ECO:0000256" key="2">
    <source>
        <dbReference type="ARBA" id="ARBA00022723"/>
    </source>
</evidence>
<dbReference type="InterPro" id="IPR037869">
    <property type="entry name" value="Spp1/CFP1"/>
</dbReference>
<feature type="compositionally biased region" description="Low complexity" evidence="7">
    <location>
        <begin position="1"/>
        <end position="13"/>
    </location>
</feature>
<name>A0ABR0EGI6_ZASCE</name>
<protein>
    <recommendedName>
        <fullName evidence="8">PHD-type domain-containing protein</fullName>
    </recommendedName>
</protein>
<evidence type="ECO:0000256" key="1">
    <source>
        <dbReference type="ARBA" id="ARBA00004123"/>
    </source>
</evidence>
<dbReference type="Gene3D" id="3.30.40.10">
    <property type="entry name" value="Zinc/RING finger domain, C3HC4 (zinc finger)"/>
    <property type="match status" value="1"/>
</dbReference>
<comment type="subcellular location">
    <subcellularLocation>
        <location evidence="1">Nucleus</location>
    </subcellularLocation>
</comment>
<feature type="domain" description="PHD-type" evidence="8">
    <location>
        <begin position="80"/>
        <end position="130"/>
    </location>
</feature>
<dbReference type="InterPro" id="IPR019786">
    <property type="entry name" value="Zinc_finger_PHD-type_CS"/>
</dbReference>
<dbReference type="InterPro" id="IPR001965">
    <property type="entry name" value="Znf_PHD"/>
</dbReference>
<dbReference type="InterPro" id="IPR013083">
    <property type="entry name" value="Znf_RING/FYVE/PHD"/>
</dbReference>